<protein>
    <submittedName>
        <fullName evidence="1">Uncharacterized protein</fullName>
    </submittedName>
</protein>
<dbReference type="STRING" id="602072.A0A1R3S1G6"/>
<organism evidence="1 2">
    <name type="scientific">Aspergillus carbonarius (strain ITEM 5010)</name>
    <dbReference type="NCBI Taxonomy" id="602072"/>
    <lineage>
        <taxon>Eukaryota</taxon>
        <taxon>Fungi</taxon>
        <taxon>Dikarya</taxon>
        <taxon>Ascomycota</taxon>
        <taxon>Pezizomycotina</taxon>
        <taxon>Eurotiomycetes</taxon>
        <taxon>Eurotiomycetidae</taxon>
        <taxon>Eurotiales</taxon>
        <taxon>Aspergillaceae</taxon>
        <taxon>Aspergillus</taxon>
        <taxon>Aspergillus subgen. Circumdati</taxon>
    </lineage>
</organism>
<reference evidence="2" key="1">
    <citation type="journal article" date="2017" name="Genome Biol.">
        <title>Comparative genomics reveals high biological diversity and specific adaptations in the industrially and medically important fungal genus Aspergillus.</title>
        <authorList>
            <person name="de Vries R.P."/>
            <person name="Riley R."/>
            <person name="Wiebenga A."/>
            <person name="Aguilar-Osorio G."/>
            <person name="Amillis S."/>
            <person name="Uchima C.A."/>
            <person name="Anderluh G."/>
            <person name="Asadollahi M."/>
            <person name="Askin M."/>
            <person name="Barry K."/>
            <person name="Battaglia E."/>
            <person name="Bayram O."/>
            <person name="Benocci T."/>
            <person name="Braus-Stromeyer S.A."/>
            <person name="Caldana C."/>
            <person name="Canovas D."/>
            <person name="Cerqueira G.C."/>
            <person name="Chen F."/>
            <person name="Chen W."/>
            <person name="Choi C."/>
            <person name="Clum A."/>
            <person name="Dos Santos R.A."/>
            <person name="Damasio A.R."/>
            <person name="Diallinas G."/>
            <person name="Emri T."/>
            <person name="Fekete E."/>
            <person name="Flipphi M."/>
            <person name="Freyberg S."/>
            <person name="Gallo A."/>
            <person name="Gournas C."/>
            <person name="Habgood R."/>
            <person name="Hainaut M."/>
            <person name="Harispe M.L."/>
            <person name="Henrissat B."/>
            <person name="Hilden K.S."/>
            <person name="Hope R."/>
            <person name="Hossain A."/>
            <person name="Karabika E."/>
            <person name="Karaffa L."/>
            <person name="Karanyi Z."/>
            <person name="Krasevec N."/>
            <person name="Kuo A."/>
            <person name="Kusch H."/>
            <person name="LaButti K."/>
            <person name="Lagendijk E.L."/>
            <person name="Lapidus A."/>
            <person name="Levasseur A."/>
            <person name="Lindquist E."/>
            <person name="Lipzen A."/>
            <person name="Logrieco A.F."/>
            <person name="MacCabe A."/>
            <person name="Maekelae M.R."/>
            <person name="Malavazi I."/>
            <person name="Melin P."/>
            <person name="Meyer V."/>
            <person name="Mielnichuk N."/>
            <person name="Miskei M."/>
            <person name="Molnar A.P."/>
            <person name="Mule G."/>
            <person name="Ngan C.Y."/>
            <person name="Orejas M."/>
            <person name="Orosz E."/>
            <person name="Ouedraogo J.P."/>
            <person name="Overkamp K.M."/>
            <person name="Park H.-S."/>
            <person name="Perrone G."/>
            <person name="Piumi F."/>
            <person name="Punt P.J."/>
            <person name="Ram A.F."/>
            <person name="Ramon A."/>
            <person name="Rauscher S."/>
            <person name="Record E."/>
            <person name="Riano-Pachon D.M."/>
            <person name="Robert V."/>
            <person name="Roehrig J."/>
            <person name="Ruller R."/>
            <person name="Salamov A."/>
            <person name="Salih N.S."/>
            <person name="Samson R.A."/>
            <person name="Sandor E."/>
            <person name="Sanguinetti M."/>
            <person name="Schuetze T."/>
            <person name="Sepcic K."/>
            <person name="Shelest E."/>
            <person name="Sherlock G."/>
            <person name="Sophianopoulou V."/>
            <person name="Squina F.M."/>
            <person name="Sun H."/>
            <person name="Susca A."/>
            <person name="Todd R.B."/>
            <person name="Tsang A."/>
            <person name="Unkles S.E."/>
            <person name="van de Wiele N."/>
            <person name="van Rossen-Uffink D."/>
            <person name="Oliveira J.V."/>
            <person name="Vesth T.C."/>
            <person name="Visser J."/>
            <person name="Yu J.-H."/>
            <person name="Zhou M."/>
            <person name="Andersen M.R."/>
            <person name="Archer D.B."/>
            <person name="Baker S.E."/>
            <person name="Benoit I."/>
            <person name="Brakhage A.A."/>
            <person name="Braus G.H."/>
            <person name="Fischer R."/>
            <person name="Frisvad J.C."/>
            <person name="Goldman G.H."/>
            <person name="Houbraken J."/>
            <person name="Oakley B."/>
            <person name="Pocsi I."/>
            <person name="Scazzocchio C."/>
            <person name="Seiboth B."/>
            <person name="vanKuyk P.A."/>
            <person name="Wortman J."/>
            <person name="Dyer P.S."/>
            <person name="Grigoriev I.V."/>
        </authorList>
    </citation>
    <scope>NUCLEOTIDE SEQUENCE [LARGE SCALE GENOMIC DNA]</scope>
    <source>
        <strain evidence="2">ITEM 5010</strain>
    </source>
</reference>
<dbReference type="OMA" id="SARNNEY"/>
<name>A0A1R3S1G6_ASPC5</name>
<dbReference type="EMBL" id="KV907493">
    <property type="protein sequence ID" value="OOG00610.1"/>
    <property type="molecule type" value="Genomic_DNA"/>
</dbReference>
<accession>A0A1R3S1G6</accession>
<proteinExistence type="predicted"/>
<sequence length="524" mass="61005">MPVMLQIALVFTLALLISLWPTSTFPFVNFLRSFTSKPTMTGISEVQKVQLQEVADLMLEIYQTLARMRYVDPRGIHSGPHDITELRPLYEEHGLDPSIVYLYSILPYVDTAAAGNEDFYNGGAFTDFRIEDDVEQGRDPFYAGPTDEDFEDEDGPYMRPWVTPLSRLGNHQSVIVYDARRHRIWIIDQEGWCSTDPALEEVEEETRKSKNRSNFDHIPSRPAGDVLRDIVRWYRELKELPGGGEYSGGEWDHEDLDLKGLYRRHGWPDNFDGDAFQVDKARAYCAEKVRYKAEEPLRVVEKFKNWKEWSGHTIQDRTKSLAAVQRLDEEWMTRLELWDAEQSYRKHTAELKNAEQEASKLCPDGVCLKSEDVPLLELDVIRQEYEYKQRQVEDDRKWMKEMTESDPEGAERFRKSLYLAEKEATIYRKAWEAAKADAERLCPGRTLDMTSLEISEREDTMADLQRMENNAITLQRELAAFREWATQIPDDAPKTKDKANSKIQTYQQWWEKGQARMATLKAAL</sequence>
<dbReference type="AlphaFoldDB" id="A0A1R3S1G6"/>
<dbReference type="OrthoDB" id="5327951at2759"/>
<keyword evidence="2" id="KW-1185">Reference proteome</keyword>
<dbReference type="Proteomes" id="UP000188318">
    <property type="component" value="Unassembled WGS sequence"/>
</dbReference>
<gene>
    <name evidence="1" type="ORF">ASPCADRAFT_202446</name>
</gene>
<evidence type="ECO:0000313" key="1">
    <source>
        <dbReference type="EMBL" id="OOG00610.1"/>
    </source>
</evidence>
<evidence type="ECO:0000313" key="2">
    <source>
        <dbReference type="Proteomes" id="UP000188318"/>
    </source>
</evidence>
<dbReference type="VEuPathDB" id="FungiDB:ASPCADRAFT_202446"/>